<evidence type="ECO:0000313" key="1">
    <source>
        <dbReference type="EMBL" id="CAI9759697.1"/>
    </source>
</evidence>
<proteinExistence type="predicted"/>
<sequence length="102" mass="11767">MNARAIPRARCNVRIADDIGAISASFFVFDYFALSPFYDYTYNDEQLQLCSIHPLDYSQLLELNDKLIVGNIPPELGKLADLFDLYVIFLMADWYIVCTHFC</sequence>
<evidence type="ECO:0000313" key="2">
    <source>
        <dbReference type="Proteomes" id="UP000834106"/>
    </source>
</evidence>
<gene>
    <name evidence="1" type="ORF">FPE_LOCUS7127</name>
</gene>
<dbReference type="EMBL" id="OU503039">
    <property type="protein sequence ID" value="CAI9759697.1"/>
    <property type="molecule type" value="Genomic_DNA"/>
</dbReference>
<organism evidence="1 2">
    <name type="scientific">Fraxinus pennsylvanica</name>
    <dbReference type="NCBI Taxonomy" id="56036"/>
    <lineage>
        <taxon>Eukaryota</taxon>
        <taxon>Viridiplantae</taxon>
        <taxon>Streptophyta</taxon>
        <taxon>Embryophyta</taxon>
        <taxon>Tracheophyta</taxon>
        <taxon>Spermatophyta</taxon>
        <taxon>Magnoliopsida</taxon>
        <taxon>eudicotyledons</taxon>
        <taxon>Gunneridae</taxon>
        <taxon>Pentapetalae</taxon>
        <taxon>asterids</taxon>
        <taxon>lamiids</taxon>
        <taxon>Lamiales</taxon>
        <taxon>Oleaceae</taxon>
        <taxon>Oleeae</taxon>
        <taxon>Fraxinus</taxon>
    </lineage>
</organism>
<protein>
    <submittedName>
        <fullName evidence="1">Uncharacterized protein</fullName>
    </submittedName>
</protein>
<accession>A0AAD1Z3G1</accession>
<dbReference type="Proteomes" id="UP000834106">
    <property type="component" value="Chromosome 4"/>
</dbReference>
<keyword evidence="2" id="KW-1185">Reference proteome</keyword>
<name>A0AAD1Z3G1_9LAMI</name>
<reference evidence="1" key="1">
    <citation type="submission" date="2023-05" db="EMBL/GenBank/DDBJ databases">
        <authorList>
            <person name="Huff M."/>
        </authorList>
    </citation>
    <scope>NUCLEOTIDE SEQUENCE</scope>
</reference>
<dbReference type="AlphaFoldDB" id="A0AAD1Z3G1"/>